<evidence type="ECO:0000256" key="5">
    <source>
        <dbReference type="SAM" id="Coils"/>
    </source>
</evidence>
<dbReference type="InterPro" id="IPR020458">
    <property type="entry name" value="Znf_DskA_TraR_CS"/>
</dbReference>
<dbReference type="OrthoDB" id="9811543at2"/>
<feature type="zinc finger region" description="dksA C4-type" evidence="4">
    <location>
        <begin position="92"/>
        <end position="116"/>
    </location>
</feature>
<dbReference type="Proteomes" id="UP000483018">
    <property type="component" value="Unassembled WGS sequence"/>
</dbReference>
<keyword evidence="1" id="KW-0479">Metal-binding</keyword>
<organism evidence="7 8">
    <name type="scientific">Defluviitalea raffinosedens</name>
    <dbReference type="NCBI Taxonomy" id="1450156"/>
    <lineage>
        <taxon>Bacteria</taxon>
        <taxon>Bacillati</taxon>
        <taxon>Bacillota</taxon>
        <taxon>Clostridia</taxon>
        <taxon>Lachnospirales</taxon>
        <taxon>Defluviitaleaceae</taxon>
        <taxon>Defluviitalea</taxon>
    </lineage>
</organism>
<dbReference type="InterPro" id="IPR014240">
    <property type="entry name" value="YteA"/>
</dbReference>
<evidence type="ECO:0000256" key="2">
    <source>
        <dbReference type="ARBA" id="ARBA00022771"/>
    </source>
</evidence>
<dbReference type="SUPFAM" id="SSF57716">
    <property type="entry name" value="Glucocorticoid receptor-like (DNA-binding domain)"/>
    <property type="match status" value="1"/>
</dbReference>
<dbReference type="Pfam" id="PF01258">
    <property type="entry name" value="zf-dskA_traR"/>
    <property type="match status" value="1"/>
</dbReference>
<dbReference type="EMBL" id="WSLF01000001">
    <property type="protein sequence ID" value="KAE9637148.1"/>
    <property type="molecule type" value="Genomic_DNA"/>
</dbReference>
<dbReference type="PANTHER" id="PTHR33823">
    <property type="entry name" value="RNA POLYMERASE-BINDING TRANSCRIPTION FACTOR DKSA-RELATED"/>
    <property type="match status" value="1"/>
</dbReference>
<dbReference type="AlphaFoldDB" id="A0A7C8HK30"/>
<proteinExistence type="predicted"/>
<dbReference type="InterPro" id="IPR000962">
    <property type="entry name" value="Znf_DskA_TraR"/>
</dbReference>
<dbReference type="RefSeq" id="WP_158739058.1">
    <property type="nucleotide sequence ID" value="NZ_JAFBEP010000017.1"/>
</dbReference>
<keyword evidence="3" id="KW-0862">Zinc</keyword>
<keyword evidence="5" id="KW-0175">Coiled coil</keyword>
<dbReference type="InterPro" id="IPR037187">
    <property type="entry name" value="DnaK_N"/>
</dbReference>
<dbReference type="SUPFAM" id="SSF109635">
    <property type="entry name" value="DnaK suppressor protein DksA, alpha-hairpin domain"/>
    <property type="match status" value="1"/>
</dbReference>
<dbReference type="PROSITE" id="PS01102">
    <property type="entry name" value="ZF_DKSA_1"/>
    <property type="match status" value="1"/>
</dbReference>
<evidence type="ECO:0000259" key="6">
    <source>
        <dbReference type="Pfam" id="PF01258"/>
    </source>
</evidence>
<evidence type="ECO:0000313" key="7">
    <source>
        <dbReference type="EMBL" id="KAE9637148.1"/>
    </source>
</evidence>
<dbReference type="PROSITE" id="PS51128">
    <property type="entry name" value="ZF_DKSA_2"/>
    <property type="match status" value="1"/>
</dbReference>
<feature type="domain" description="Zinc finger DksA/TraR C4-type" evidence="6">
    <location>
        <begin position="87"/>
        <end position="120"/>
    </location>
</feature>
<gene>
    <name evidence="7" type="ORF">GND95_01590</name>
</gene>
<dbReference type="PANTHER" id="PTHR33823:SF4">
    <property type="entry name" value="GENERAL STRESS PROTEIN 16O"/>
    <property type="match status" value="1"/>
</dbReference>
<keyword evidence="8" id="KW-1185">Reference proteome</keyword>
<evidence type="ECO:0000256" key="4">
    <source>
        <dbReference type="PROSITE-ProRule" id="PRU00510"/>
    </source>
</evidence>
<accession>A0A7C8HK30</accession>
<evidence type="ECO:0000313" key="8">
    <source>
        <dbReference type="Proteomes" id="UP000483018"/>
    </source>
</evidence>
<feature type="coiled-coil region" evidence="5">
    <location>
        <begin position="3"/>
        <end position="30"/>
    </location>
</feature>
<comment type="caution">
    <text evidence="7">The sequence shown here is derived from an EMBL/GenBank/DDBJ whole genome shotgun (WGS) entry which is preliminary data.</text>
</comment>
<reference evidence="7 8" key="1">
    <citation type="submission" date="2019-12" db="EMBL/GenBank/DDBJ databases">
        <title>Defluviitalea raffinosedens, isolated from a biogas fermenter, genome sequencing and characterization.</title>
        <authorList>
            <person name="Rettenmaier R."/>
            <person name="Schneider M."/>
            <person name="Neuhaus K."/>
            <person name="Liebl W."/>
            <person name="Zverlov V."/>
        </authorList>
    </citation>
    <scope>NUCLEOTIDE SEQUENCE [LARGE SCALE GENOMIC DNA]</scope>
    <source>
        <strain evidence="7 8">249c-K6</strain>
    </source>
</reference>
<sequence>MTNEQLQEIKNNLIQEKKEAETELKRMEEYGPHGSLLEWTDELSSYDNHPADLGSETFEMEKHMALNVHQQKYLEDINDALKKIENGTYGICETCSKEIEYERLKAIPYAKECISCAKAHQINPDDFNKDRPAEEEVIGPVFNRNFMREEDGDINHGAEIMRQLEAYGSADNMQDMGWDVKDYDEINNLYDTPQDTVDEVDLLSNQDRKNALE</sequence>
<dbReference type="Gene3D" id="1.20.120.910">
    <property type="entry name" value="DksA, coiled-coil domain"/>
    <property type="match status" value="1"/>
</dbReference>
<name>A0A7C8HK30_9FIRM</name>
<dbReference type="GO" id="GO:0008270">
    <property type="term" value="F:zinc ion binding"/>
    <property type="evidence" value="ECO:0007669"/>
    <property type="project" value="UniProtKB-KW"/>
</dbReference>
<dbReference type="NCBIfam" id="TIGR02890">
    <property type="entry name" value="bacill_yteA"/>
    <property type="match status" value="1"/>
</dbReference>
<protein>
    <submittedName>
        <fullName evidence="7">Molecular chaperone DnaK</fullName>
    </submittedName>
</protein>
<evidence type="ECO:0000256" key="1">
    <source>
        <dbReference type="ARBA" id="ARBA00022723"/>
    </source>
</evidence>
<evidence type="ECO:0000256" key="3">
    <source>
        <dbReference type="ARBA" id="ARBA00022833"/>
    </source>
</evidence>
<keyword evidence="2" id="KW-0863">Zinc-finger</keyword>